<comment type="similarity">
    <text evidence="1">Belongs to the peptidase S66 family.</text>
</comment>
<dbReference type="GO" id="GO:0008236">
    <property type="term" value="F:serine-type peptidase activity"/>
    <property type="evidence" value="ECO:0007669"/>
    <property type="project" value="UniProtKB-KW"/>
</dbReference>
<dbReference type="AlphaFoldDB" id="A0A916Z1L4"/>
<dbReference type="PIRSF" id="PIRSF028757">
    <property type="entry name" value="LD-carboxypeptidase"/>
    <property type="match status" value="1"/>
</dbReference>
<sequence length="304" mass="33664">MNSLISPPFLKKGDKVAIVALASKLNPEDIRSAINLMQENWGVEVIVGESVSASYFNFAGTDEIRLRDFQQQLDNQEIKAVFSARGGYGSSRIIDAVDFTAFKENPKWVIGFSDITAVHGQLQVMGFQSLHAPMPKTFMRDYDSVQKLEAFLLGRNIDYTIPSKPSNRIGVGAGQIVGGNLCILAHLIGSKSEVDTDGKILFIEDISEYLYNIDRMIVQLKRAGKLKNLAGLIVGDFSDVKENDEPFGKTFYEIIAEHTAEYNYPICYDFPVGHEAINWTIPCGRVASLSVDSEDVRLAFPLLG</sequence>
<dbReference type="InterPro" id="IPR003507">
    <property type="entry name" value="S66_fam"/>
</dbReference>
<dbReference type="InterPro" id="IPR029062">
    <property type="entry name" value="Class_I_gatase-like"/>
</dbReference>
<keyword evidence="3" id="KW-0645">Protease</keyword>
<dbReference type="Proteomes" id="UP000609064">
    <property type="component" value="Unassembled WGS sequence"/>
</dbReference>
<dbReference type="RefSeq" id="WP_188768634.1">
    <property type="nucleotide sequence ID" value="NZ_BMKK01000009.1"/>
</dbReference>
<name>A0A916Z1L4_9BACT</name>
<organism evidence="9 10">
    <name type="scientific">Emticicia aquatilis</name>
    <dbReference type="NCBI Taxonomy" id="1537369"/>
    <lineage>
        <taxon>Bacteria</taxon>
        <taxon>Pseudomonadati</taxon>
        <taxon>Bacteroidota</taxon>
        <taxon>Cytophagia</taxon>
        <taxon>Cytophagales</taxon>
        <taxon>Leadbetterellaceae</taxon>
        <taxon>Emticicia</taxon>
    </lineage>
</organism>
<feature type="active site" description="Nucleophile" evidence="6">
    <location>
        <position position="113"/>
    </location>
</feature>
<evidence type="ECO:0000313" key="9">
    <source>
        <dbReference type="EMBL" id="GGD71376.1"/>
    </source>
</evidence>
<dbReference type="EMBL" id="BMKK01000009">
    <property type="protein sequence ID" value="GGD71376.1"/>
    <property type="molecule type" value="Genomic_DNA"/>
</dbReference>
<feature type="active site" description="Charge relay system" evidence="6">
    <location>
        <position position="274"/>
    </location>
</feature>
<keyword evidence="5" id="KW-0720">Serine protease</keyword>
<evidence type="ECO:0000256" key="5">
    <source>
        <dbReference type="ARBA" id="ARBA00022825"/>
    </source>
</evidence>
<dbReference type="PANTHER" id="PTHR30237:SF2">
    <property type="entry name" value="MUREIN TETRAPEPTIDE CARBOXYPEPTIDASE"/>
    <property type="match status" value="1"/>
</dbReference>
<dbReference type="InterPro" id="IPR040449">
    <property type="entry name" value="Peptidase_S66_N"/>
</dbReference>
<dbReference type="SUPFAM" id="SSF141986">
    <property type="entry name" value="LD-carboxypeptidase A C-terminal domain-like"/>
    <property type="match status" value="1"/>
</dbReference>
<dbReference type="InterPro" id="IPR027478">
    <property type="entry name" value="LdcA_N"/>
</dbReference>
<accession>A0A916Z1L4</accession>
<feature type="active site" description="Charge relay system" evidence="6">
    <location>
        <position position="204"/>
    </location>
</feature>
<evidence type="ECO:0000259" key="7">
    <source>
        <dbReference type="Pfam" id="PF02016"/>
    </source>
</evidence>
<evidence type="ECO:0000256" key="6">
    <source>
        <dbReference type="PIRSR" id="PIRSR028757-1"/>
    </source>
</evidence>
<evidence type="ECO:0000256" key="1">
    <source>
        <dbReference type="ARBA" id="ARBA00010233"/>
    </source>
</evidence>
<keyword evidence="2" id="KW-0121">Carboxypeptidase</keyword>
<gene>
    <name evidence="9" type="ORF">GCM10011514_39320</name>
</gene>
<evidence type="ECO:0000259" key="8">
    <source>
        <dbReference type="Pfam" id="PF17676"/>
    </source>
</evidence>
<dbReference type="GO" id="GO:0006508">
    <property type="term" value="P:proteolysis"/>
    <property type="evidence" value="ECO:0007669"/>
    <property type="project" value="UniProtKB-KW"/>
</dbReference>
<evidence type="ECO:0000256" key="2">
    <source>
        <dbReference type="ARBA" id="ARBA00022645"/>
    </source>
</evidence>
<dbReference type="InterPro" id="IPR027461">
    <property type="entry name" value="Carboxypeptidase_A_C_sf"/>
</dbReference>
<feature type="domain" description="LD-carboxypeptidase N-terminal" evidence="7">
    <location>
        <begin position="16"/>
        <end position="132"/>
    </location>
</feature>
<dbReference type="Pfam" id="PF17676">
    <property type="entry name" value="Peptidase_S66C"/>
    <property type="match status" value="1"/>
</dbReference>
<protein>
    <submittedName>
        <fullName evidence="9">Peptidase S66</fullName>
    </submittedName>
</protein>
<comment type="caution">
    <text evidence="9">The sequence shown here is derived from an EMBL/GenBank/DDBJ whole genome shotgun (WGS) entry which is preliminary data.</text>
</comment>
<dbReference type="PANTHER" id="PTHR30237">
    <property type="entry name" value="MURAMOYLTETRAPEPTIDE CARBOXYPEPTIDASE"/>
    <property type="match status" value="1"/>
</dbReference>
<dbReference type="GO" id="GO:0004180">
    <property type="term" value="F:carboxypeptidase activity"/>
    <property type="evidence" value="ECO:0007669"/>
    <property type="project" value="UniProtKB-KW"/>
</dbReference>
<reference evidence="9" key="2">
    <citation type="submission" date="2020-09" db="EMBL/GenBank/DDBJ databases">
        <authorList>
            <person name="Sun Q."/>
            <person name="Zhou Y."/>
        </authorList>
    </citation>
    <scope>NUCLEOTIDE SEQUENCE</scope>
    <source>
        <strain evidence="9">CGMCC 1.15958</strain>
    </source>
</reference>
<dbReference type="InterPro" id="IPR040921">
    <property type="entry name" value="Peptidase_S66C"/>
</dbReference>
<dbReference type="Gene3D" id="3.50.30.60">
    <property type="entry name" value="LD-carboxypeptidase A C-terminal domain-like"/>
    <property type="match status" value="1"/>
</dbReference>
<proteinExistence type="inferred from homology"/>
<dbReference type="Pfam" id="PF02016">
    <property type="entry name" value="Peptidase_S66"/>
    <property type="match status" value="1"/>
</dbReference>
<evidence type="ECO:0000256" key="3">
    <source>
        <dbReference type="ARBA" id="ARBA00022670"/>
    </source>
</evidence>
<feature type="domain" description="LD-carboxypeptidase C-terminal" evidence="8">
    <location>
        <begin position="174"/>
        <end position="289"/>
    </location>
</feature>
<dbReference type="CDD" id="cd07025">
    <property type="entry name" value="Peptidase_S66"/>
    <property type="match status" value="1"/>
</dbReference>
<evidence type="ECO:0000313" key="10">
    <source>
        <dbReference type="Proteomes" id="UP000609064"/>
    </source>
</evidence>
<keyword evidence="10" id="KW-1185">Reference proteome</keyword>
<dbReference type="SUPFAM" id="SSF52317">
    <property type="entry name" value="Class I glutamine amidotransferase-like"/>
    <property type="match status" value="1"/>
</dbReference>
<reference evidence="9" key="1">
    <citation type="journal article" date="2014" name="Int. J. Syst. Evol. Microbiol.">
        <title>Complete genome sequence of Corynebacterium casei LMG S-19264T (=DSM 44701T), isolated from a smear-ripened cheese.</title>
        <authorList>
            <consortium name="US DOE Joint Genome Institute (JGI-PGF)"/>
            <person name="Walter F."/>
            <person name="Albersmeier A."/>
            <person name="Kalinowski J."/>
            <person name="Ruckert C."/>
        </authorList>
    </citation>
    <scope>NUCLEOTIDE SEQUENCE</scope>
    <source>
        <strain evidence="9">CGMCC 1.15958</strain>
    </source>
</reference>
<dbReference type="Gene3D" id="3.40.50.10740">
    <property type="entry name" value="Class I glutamine amidotransferase-like"/>
    <property type="match status" value="1"/>
</dbReference>
<evidence type="ECO:0000256" key="4">
    <source>
        <dbReference type="ARBA" id="ARBA00022801"/>
    </source>
</evidence>
<keyword evidence="4" id="KW-0378">Hydrolase</keyword>